<feature type="transmembrane region" description="Helical" evidence="8">
    <location>
        <begin position="69"/>
        <end position="89"/>
    </location>
</feature>
<dbReference type="GO" id="GO:0005886">
    <property type="term" value="C:plasma membrane"/>
    <property type="evidence" value="ECO:0007669"/>
    <property type="project" value="UniProtKB-SubCell"/>
</dbReference>
<evidence type="ECO:0000256" key="7">
    <source>
        <dbReference type="SAM" id="MobiDB-lite"/>
    </source>
</evidence>
<feature type="transmembrane region" description="Helical" evidence="8">
    <location>
        <begin position="123"/>
        <end position="143"/>
    </location>
</feature>
<reference evidence="10" key="1">
    <citation type="journal article" date="2021" name="PeerJ">
        <title>Extensive microbial diversity within the chicken gut microbiome revealed by metagenomics and culture.</title>
        <authorList>
            <person name="Gilroy R."/>
            <person name="Ravi A."/>
            <person name="Getino M."/>
            <person name="Pursley I."/>
            <person name="Horton D.L."/>
            <person name="Alikhan N.F."/>
            <person name="Baker D."/>
            <person name="Gharbi K."/>
            <person name="Hall N."/>
            <person name="Watson M."/>
            <person name="Adriaenssens E.M."/>
            <person name="Foster-Nyarko E."/>
            <person name="Jarju S."/>
            <person name="Secka A."/>
            <person name="Antonio M."/>
            <person name="Oren A."/>
            <person name="Chaudhuri R.R."/>
            <person name="La Ragione R."/>
            <person name="Hildebrand F."/>
            <person name="Pallen M.J."/>
        </authorList>
    </citation>
    <scope>NUCLEOTIDE SEQUENCE</scope>
    <source>
        <strain evidence="10">ChiGjej1B1-98</strain>
    </source>
</reference>
<dbReference type="PANTHER" id="PTHR30506">
    <property type="entry name" value="INNER MEMBRANE PROTEIN"/>
    <property type="match status" value="1"/>
</dbReference>
<keyword evidence="4 8" id="KW-0812">Transmembrane</keyword>
<feature type="transmembrane region" description="Helical" evidence="8">
    <location>
        <begin position="36"/>
        <end position="57"/>
    </location>
</feature>
<sequence>MNPEVFSTVALAFETAGLVAFATSGALLAAERRMDIIGMIGLAVVTGTGGGMLRDVLIGATPVAALENWWMLIVACATGLLVFFLYRLIKRLHRAMLVFDAIGLGIFVVNGTLKAGLLELNPVAGATVGLLTGVGGGIMRDVIAGDIPVVFKRDTTLYLTPALLGAALTATLFELGWAQWWATLLITLLVMAVRFASEFWGWRAPSLRTQALSIIPQPESDEAASTPDTNDSGARKKRKR</sequence>
<evidence type="ECO:0000256" key="2">
    <source>
        <dbReference type="ARBA" id="ARBA00008193"/>
    </source>
</evidence>
<name>A0A9D2C8G2_9MICO</name>
<gene>
    <name evidence="10" type="ORF">H9830_00605</name>
</gene>
<keyword evidence="3" id="KW-1003">Cell membrane</keyword>
<evidence type="ECO:0000256" key="8">
    <source>
        <dbReference type="SAM" id="Phobius"/>
    </source>
</evidence>
<feature type="transmembrane region" description="Helical" evidence="8">
    <location>
        <begin position="155"/>
        <end position="173"/>
    </location>
</feature>
<reference evidence="10" key="2">
    <citation type="submission" date="2021-04" db="EMBL/GenBank/DDBJ databases">
        <authorList>
            <person name="Gilroy R."/>
        </authorList>
    </citation>
    <scope>NUCLEOTIDE SEQUENCE</scope>
    <source>
        <strain evidence="10">ChiGjej1B1-98</strain>
    </source>
</reference>
<evidence type="ECO:0000256" key="1">
    <source>
        <dbReference type="ARBA" id="ARBA00004651"/>
    </source>
</evidence>
<dbReference type="AlphaFoldDB" id="A0A9D2C8G2"/>
<comment type="caution">
    <text evidence="10">The sequence shown here is derived from an EMBL/GenBank/DDBJ whole genome shotgun (WGS) entry which is preliminary data.</text>
</comment>
<evidence type="ECO:0000256" key="6">
    <source>
        <dbReference type="ARBA" id="ARBA00023136"/>
    </source>
</evidence>
<keyword evidence="6 8" id="KW-0472">Membrane</keyword>
<evidence type="ECO:0000313" key="11">
    <source>
        <dbReference type="Proteomes" id="UP000824005"/>
    </source>
</evidence>
<feature type="domain" description="Glycine transporter" evidence="9">
    <location>
        <begin position="12"/>
        <end position="86"/>
    </location>
</feature>
<accession>A0A9D2C8G2</accession>
<feature type="transmembrane region" description="Helical" evidence="8">
    <location>
        <begin position="179"/>
        <end position="197"/>
    </location>
</feature>
<keyword evidence="5 8" id="KW-1133">Transmembrane helix</keyword>
<dbReference type="PANTHER" id="PTHR30506:SF3">
    <property type="entry name" value="UPF0126 INNER MEMBRANE PROTEIN YADS-RELATED"/>
    <property type="match status" value="1"/>
</dbReference>
<feature type="transmembrane region" description="Helical" evidence="8">
    <location>
        <begin position="6"/>
        <end position="29"/>
    </location>
</feature>
<evidence type="ECO:0000313" key="10">
    <source>
        <dbReference type="EMBL" id="HIY64759.1"/>
    </source>
</evidence>
<dbReference type="InterPro" id="IPR005115">
    <property type="entry name" value="Gly_transporter"/>
</dbReference>
<dbReference type="EMBL" id="DXDC01000013">
    <property type="protein sequence ID" value="HIY64759.1"/>
    <property type="molecule type" value="Genomic_DNA"/>
</dbReference>
<dbReference type="Proteomes" id="UP000824005">
    <property type="component" value="Unassembled WGS sequence"/>
</dbReference>
<feature type="transmembrane region" description="Helical" evidence="8">
    <location>
        <begin position="96"/>
        <end position="117"/>
    </location>
</feature>
<feature type="domain" description="Glycine transporter" evidence="9">
    <location>
        <begin position="98"/>
        <end position="172"/>
    </location>
</feature>
<evidence type="ECO:0000256" key="3">
    <source>
        <dbReference type="ARBA" id="ARBA00022475"/>
    </source>
</evidence>
<protein>
    <submittedName>
        <fullName evidence="10">Trimeric intracellular cation channel family protein</fullName>
    </submittedName>
</protein>
<comment type="subcellular location">
    <subcellularLocation>
        <location evidence="1">Cell membrane</location>
        <topology evidence="1">Multi-pass membrane protein</topology>
    </subcellularLocation>
</comment>
<evidence type="ECO:0000256" key="4">
    <source>
        <dbReference type="ARBA" id="ARBA00022692"/>
    </source>
</evidence>
<feature type="region of interest" description="Disordered" evidence="7">
    <location>
        <begin position="218"/>
        <end position="240"/>
    </location>
</feature>
<evidence type="ECO:0000259" key="9">
    <source>
        <dbReference type="Pfam" id="PF03458"/>
    </source>
</evidence>
<organism evidence="10 11">
    <name type="scientific">Candidatus Agrococcus pullicola</name>
    <dbReference type="NCBI Taxonomy" id="2838429"/>
    <lineage>
        <taxon>Bacteria</taxon>
        <taxon>Bacillati</taxon>
        <taxon>Actinomycetota</taxon>
        <taxon>Actinomycetes</taxon>
        <taxon>Micrococcales</taxon>
        <taxon>Microbacteriaceae</taxon>
        <taxon>Agrococcus</taxon>
    </lineage>
</organism>
<dbReference type="Pfam" id="PF03458">
    <property type="entry name" value="Gly_transporter"/>
    <property type="match status" value="2"/>
</dbReference>
<evidence type="ECO:0000256" key="5">
    <source>
        <dbReference type="ARBA" id="ARBA00022989"/>
    </source>
</evidence>
<proteinExistence type="inferred from homology"/>
<comment type="similarity">
    <text evidence="2">Belongs to the UPF0126 family.</text>
</comment>